<feature type="transmembrane region" description="Helical" evidence="8">
    <location>
        <begin position="252"/>
        <end position="269"/>
    </location>
</feature>
<feature type="transmembrane region" description="Helical" evidence="8">
    <location>
        <begin position="82"/>
        <end position="102"/>
    </location>
</feature>
<keyword evidence="4 8" id="KW-0812">Transmembrane</keyword>
<evidence type="ECO:0000256" key="2">
    <source>
        <dbReference type="ARBA" id="ARBA00008432"/>
    </source>
</evidence>
<keyword evidence="7 8" id="KW-0472">Membrane</keyword>
<evidence type="ECO:0000259" key="9">
    <source>
        <dbReference type="PROSITE" id="PS50850"/>
    </source>
</evidence>
<keyword evidence="3" id="KW-0813">Transport</keyword>
<dbReference type="InterPro" id="IPR036259">
    <property type="entry name" value="MFS_trans_sf"/>
</dbReference>
<dbReference type="GO" id="GO:0015112">
    <property type="term" value="F:nitrate transmembrane transporter activity"/>
    <property type="evidence" value="ECO:0007669"/>
    <property type="project" value="InterPro"/>
</dbReference>
<evidence type="ECO:0000313" key="11">
    <source>
        <dbReference type="Proteomes" id="UP000180098"/>
    </source>
</evidence>
<name>A0A1S2LIM7_9BACI</name>
<dbReference type="InterPro" id="IPR044772">
    <property type="entry name" value="NO3_transporter"/>
</dbReference>
<evidence type="ECO:0000256" key="6">
    <source>
        <dbReference type="ARBA" id="ARBA00023063"/>
    </source>
</evidence>
<feature type="transmembrane region" description="Helical" evidence="8">
    <location>
        <begin position="449"/>
        <end position="467"/>
    </location>
</feature>
<dbReference type="RefSeq" id="WP_071313339.1">
    <property type="nucleotide sequence ID" value="NZ_MLQQ01000021.1"/>
</dbReference>
<dbReference type="PANTHER" id="PTHR23515">
    <property type="entry name" value="HIGH-AFFINITY NITRATE TRANSPORTER 2.3"/>
    <property type="match status" value="1"/>
</dbReference>
<comment type="subcellular location">
    <subcellularLocation>
        <location evidence="1">Cell membrane</location>
        <topology evidence="1">Multi-pass membrane protein</topology>
    </subcellularLocation>
</comment>
<evidence type="ECO:0000256" key="1">
    <source>
        <dbReference type="ARBA" id="ARBA00004651"/>
    </source>
</evidence>
<feature type="transmembrane region" description="Helical" evidence="8">
    <location>
        <begin position="21"/>
        <end position="41"/>
    </location>
</feature>
<evidence type="ECO:0000256" key="8">
    <source>
        <dbReference type="SAM" id="Phobius"/>
    </source>
</evidence>
<feature type="transmembrane region" description="Helical" evidence="8">
    <location>
        <begin position="175"/>
        <end position="196"/>
    </location>
</feature>
<accession>A0A1S2LIM7</accession>
<reference evidence="10 11" key="1">
    <citation type="submission" date="2016-10" db="EMBL/GenBank/DDBJ databases">
        <title>Draft genome sequences of four alkaliphilic bacteria belonging to the Anaerobacillus genus.</title>
        <authorList>
            <person name="Bassil N.M."/>
            <person name="Lloyd J.R."/>
        </authorList>
    </citation>
    <scope>NUCLEOTIDE SEQUENCE [LARGE SCALE GENOMIC DNA]</scope>
    <source>
        <strain evidence="10 11">DSM 15340</strain>
    </source>
</reference>
<keyword evidence="11" id="KW-1185">Reference proteome</keyword>
<dbReference type="Proteomes" id="UP000180098">
    <property type="component" value="Unassembled WGS sequence"/>
</dbReference>
<evidence type="ECO:0000256" key="4">
    <source>
        <dbReference type="ARBA" id="ARBA00022692"/>
    </source>
</evidence>
<feature type="transmembrane region" description="Helical" evidence="8">
    <location>
        <begin position="317"/>
        <end position="340"/>
    </location>
</feature>
<comment type="similarity">
    <text evidence="2">Belongs to the major facilitator superfamily. Nitrate/nitrite porter (TC 2.A.1.8) family.</text>
</comment>
<dbReference type="InterPro" id="IPR020846">
    <property type="entry name" value="MFS_dom"/>
</dbReference>
<keyword evidence="5 8" id="KW-1133">Transmembrane helix</keyword>
<dbReference type="GO" id="GO:0042128">
    <property type="term" value="P:nitrate assimilation"/>
    <property type="evidence" value="ECO:0007669"/>
    <property type="project" value="UniProtKB-KW"/>
</dbReference>
<feature type="transmembrane region" description="Helical" evidence="8">
    <location>
        <begin position="141"/>
        <end position="163"/>
    </location>
</feature>
<feature type="domain" description="Major facilitator superfamily (MFS) profile" evidence="9">
    <location>
        <begin position="16"/>
        <end position="471"/>
    </location>
</feature>
<feature type="transmembrane region" description="Helical" evidence="8">
    <location>
        <begin position="53"/>
        <end position="75"/>
    </location>
</feature>
<evidence type="ECO:0000256" key="5">
    <source>
        <dbReference type="ARBA" id="ARBA00022989"/>
    </source>
</evidence>
<keyword evidence="6" id="KW-0534">Nitrate assimilation</keyword>
<feature type="transmembrane region" description="Helical" evidence="8">
    <location>
        <begin position="108"/>
        <end position="129"/>
    </location>
</feature>
<sequence>MRPKELLDLQNRQVQILHLSWLAFFVSFYAWFNIAPLASTMVETVEWMTMDHISTLLILNVALTIPARMVIGMLLDKLGPRIVFSLLLIIMSIPTFIFAFGTTWAQLAVARLLISGIGASFVVGIRLVAEWFPPKKVGFAEGFYAGFGNFGSAFAAMTLPFIATSLFSPEDGWRYAIAFSGVLCIAYAIFFFFTVTDTPEGKVYQSPRKIAALEVSSWGDMILLILWTIPLFAALGVVAWRLLHLDFINLTAYYVIIGLLVLNFLYQLIQTLRVNVPILRKGVPEDDRYSFQTVAALNTTYFSNFGAELAIVSMLPLFYLTTFDLSLTTAGLIASSFAFVNLLARPLGGWFSDRMQNRKKIMLIYIVGITIGLAFMGFINSSWPITLAIFVTVLTSFFIQGAEGATFAIIPLVKKRLTGQISGMAGAYGNVGAVIYLTIYTFVTPQQFFFILSFGAFISFLYCLFFLKEPEGGFGDDYQLSSVDAQIKDQK</sequence>
<comment type="caution">
    <text evidence="10">The sequence shown here is derived from an EMBL/GenBank/DDBJ whole genome shotgun (WGS) entry which is preliminary data.</text>
</comment>
<dbReference type="Gene3D" id="1.20.1250.20">
    <property type="entry name" value="MFS general substrate transporter like domains"/>
    <property type="match status" value="2"/>
</dbReference>
<dbReference type="Pfam" id="PF07690">
    <property type="entry name" value="MFS_1"/>
    <property type="match status" value="2"/>
</dbReference>
<proteinExistence type="inferred from homology"/>
<feature type="transmembrane region" description="Helical" evidence="8">
    <location>
        <begin position="385"/>
        <end position="413"/>
    </location>
</feature>
<dbReference type="SUPFAM" id="SSF103473">
    <property type="entry name" value="MFS general substrate transporter"/>
    <property type="match status" value="1"/>
</dbReference>
<feature type="transmembrane region" description="Helical" evidence="8">
    <location>
        <begin position="361"/>
        <end position="379"/>
    </location>
</feature>
<dbReference type="OrthoDB" id="9773404at2"/>
<protein>
    <submittedName>
        <fullName evidence="10">MFS transporter</fullName>
    </submittedName>
</protein>
<evidence type="ECO:0000256" key="7">
    <source>
        <dbReference type="ARBA" id="ARBA00023136"/>
    </source>
</evidence>
<feature type="transmembrane region" description="Helical" evidence="8">
    <location>
        <begin position="217"/>
        <end position="240"/>
    </location>
</feature>
<dbReference type="EMBL" id="MLQQ01000021">
    <property type="protein sequence ID" value="OIJ12261.1"/>
    <property type="molecule type" value="Genomic_DNA"/>
</dbReference>
<gene>
    <name evidence="10" type="ORF">BKP35_10665</name>
</gene>
<organism evidence="10 11">
    <name type="scientific">Anaerobacillus arseniciselenatis</name>
    <dbReference type="NCBI Taxonomy" id="85682"/>
    <lineage>
        <taxon>Bacteria</taxon>
        <taxon>Bacillati</taxon>
        <taxon>Bacillota</taxon>
        <taxon>Bacilli</taxon>
        <taxon>Bacillales</taxon>
        <taxon>Bacillaceae</taxon>
        <taxon>Anaerobacillus</taxon>
    </lineage>
</organism>
<dbReference type="PROSITE" id="PS50850">
    <property type="entry name" value="MFS"/>
    <property type="match status" value="1"/>
</dbReference>
<dbReference type="AlphaFoldDB" id="A0A1S2LIM7"/>
<feature type="transmembrane region" description="Helical" evidence="8">
    <location>
        <begin position="425"/>
        <end position="443"/>
    </location>
</feature>
<dbReference type="InterPro" id="IPR011701">
    <property type="entry name" value="MFS"/>
</dbReference>
<dbReference type="GO" id="GO:0005886">
    <property type="term" value="C:plasma membrane"/>
    <property type="evidence" value="ECO:0007669"/>
    <property type="project" value="UniProtKB-SubCell"/>
</dbReference>
<evidence type="ECO:0000256" key="3">
    <source>
        <dbReference type="ARBA" id="ARBA00022448"/>
    </source>
</evidence>
<evidence type="ECO:0000313" key="10">
    <source>
        <dbReference type="EMBL" id="OIJ12261.1"/>
    </source>
</evidence>